<evidence type="ECO:0000313" key="2">
    <source>
        <dbReference type="EMBL" id="OLP56226.1"/>
    </source>
</evidence>
<dbReference type="InterPro" id="IPR010390">
    <property type="entry name" value="ABC-2_transporter-like"/>
</dbReference>
<dbReference type="EMBL" id="MKIO01000024">
    <property type="protein sequence ID" value="OLP56226.1"/>
    <property type="molecule type" value="Genomic_DNA"/>
</dbReference>
<accession>A0A1Q9ALQ2</accession>
<evidence type="ECO:0000256" key="1">
    <source>
        <dbReference type="SAM" id="Phobius"/>
    </source>
</evidence>
<evidence type="ECO:0000313" key="3">
    <source>
        <dbReference type="Proteomes" id="UP000186143"/>
    </source>
</evidence>
<dbReference type="Proteomes" id="UP000186143">
    <property type="component" value="Unassembled WGS sequence"/>
</dbReference>
<keyword evidence="1" id="KW-0472">Membrane</keyword>
<dbReference type="STRING" id="1672749.BJF92_19860"/>
<feature type="transmembrane region" description="Helical" evidence="1">
    <location>
        <begin position="83"/>
        <end position="103"/>
    </location>
</feature>
<evidence type="ECO:0008006" key="4">
    <source>
        <dbReference type="Google" id="ProtNLM"/>
    </source>
</evidence>
<reference evidence="2 3" key="1">
    <citation type="submission" date="2016-09" db="EMBL/GenBank/DDBJ databases">
        <title>Rhizobium sp. nov., a novel species isolated from the rice rhizosphere.</title>
        <authorList>
            <person name="Zhao J."/>
            <person name="Zhang X."/>
        </authorList>
    </citation>
    <scope>NUCLEOTIDE SEQUENCE [LARGE SCALE GENOMIC DNA]</scope>
    <source>
        <strain evidence="2 3">MH17</strain>
    </source>
</reference>
<keyword evidence="1" id="KW-1133">Transmembrane helix</keyword>
<protein>
    <recommendedName>
        <fullName evidence="4">ABC-2 type transport system permease protein</fullName>
    </recommendedName>
</protein>
<name>A0A1Q9ALQ2_9HYPH</name>
<comment type="caution">
    <text evidence="2">The sequence shown here is derived from an EMBL/GenBank/DDBJ whole genome shotgun (WGS) entry which is preliminary data.</text>
</comment>
<organism evidence="2 3">
    <name type="scientific">Xaviernesmea rhizosphaerae</name>
    <dbReference type="NCBI Taxonomy" id="1672749"/>
    <lineage>
        <taxon>Bacteria</taxon>
        <taxon>Pseudomonadati</taxon>
        <taxon>Pseudomonadota</taxon>
        <taxon>Alphaproteobacteria</taxon>
        <taxon>Hyphomicrobiales</taxon>
        <taxon>Rhizobiaceae</taxon>
        <taxon>Rhizobium/Agrobacterium group</taxon>
        <taxon>Xaviernesmea</taxon>
    </lineage>
</organism>
<feature type="transmembrane region" description="Helical" evidence="1">
    <location>
        <begin position="115"/>
        <end position="141"/>
    </location>
</feature>
<sequence length="234" mass="25331">MDVFARISIWKAVYAGREDMAGISLAEMITYALVGSTFLSSWDAALIVREIGAAIRSGQIGATLMRPVSFPGMLFAEQLGPRLLQFAVVCLPVIAILASVYGIQPPASPGHFLLFVAHVALSTTLLFLIAIFFGLLSFWVLEAHSLEWFMRGLTALLSGGLVPLWFFPPALGAFAHALPFAWITYYPMACYLGRADLFTSTLLFAAGVGWALVLGACIAVLWRLTTRRVTVQGG</sequence>
<feature type="transmembrane region" description="Helical" evidence="1">
    <location>
        <begin position="202"/>
        <end position="222"/>
    </location>
</feature>
<dbReference type="PANTHER" id="PTHR36832">
    <property type="entry name" value="SLR1174 PROTEIN-RELATED"/>
    <property type="match status" value="1"/>
</dbReference>
<proteinExistence type="predicted"/>
<dbReference type="PANTHER" id="PTHR36832:SF1">
    <property type="entry name" value="SLR1174 PROTEIN"/>
    <property type="match status" value="1"/>
</dbReference>
<dbReference type="Pfam" id="PF06182">
    <property type="entry name" value="ABC2_membrane_6"/>
    <property type="match status" value="1"/>
</dbReference>
<gene>
    <name evidence="2" type="ORF">BJF92_19860</name>
</gene>
<dbReference type="AlphaFoldDB" id="A0A1Q9ALQ2"/>
<keyword evidence="1" id="KW-0812">Transmembrane</keyword>
<feature type="transmembrane region" description="Helical" evidence="1">
    <location>
        <begin position="153"/>
        <end position="182"/>
    </location>
</feature>